<dbReference type="InterPro" id="IPR029044">
    <property type="entry name" value="Nucleotide-diphossugar_trans"/>
</dbReference>
<evidence type="ECO:0000256" key="6">
    <source>
        <dbReference type="ARBA" id="ARBA00023229"/>
    </source>
</evidence>
<dbReference type="EC" id="2.7.7.60" evidence="3"/>
<evidence type="ECO:0000256" key="2">
    <source>
        <dbReference type="ARBA" id="ARBA00009789"/>
    </source>
</evidence>
<dbReference type="GO" id="GO:0019288">
    <property type="term" value="P:isopentenyl diphosphate biosynthetic process, methylerythritol 4-phosphate pathway"/>
    <property type="evidence" value="ECO:0007669"/>
    <property type="project" value="UniProtKB-UniPathway"/>
</dbReference>
<reference evidence="7" key="1">
    <citation type="submission" date="2018-05" db="EMBL/GenBank/DDBJ databases">
        <authorList>
            <person name="Lanie J.A."/>
            <person name="Ng W.-L."/>
            <person name="Kazmierczak K.M."/>
            <person name="Andrzejewski T.M."/>
            <person name="Davidsen T.M."/>
            <person name="Wayne K.J."/>
            <person name="Tettelin H."/>
            <person name="Glass J.I."/>
            <person name="Rusch D."/>
            <person name="Podicherti R."/>
            <person name="Tsui H.-C.T."/>
            <person name="Winkler M.E."/>
        </authorList>
    </citation>
    <scope>NUCLEOTIDE SEQUENCE</scope>
</reference>
<comment type="pathway">
    <text evidence="1">Isoprenoid biosynthesis; isopentenyl diphosphate biosynthesis via DXP pathway; isopentenyl diphosphate from 1-deoxy-D-xylulose 5-phosphate: step 2/6.</text>
</comment>
<dbReference type="Gene3D" id="3.90.550.10">
    <property type="entry name" value="Spore Coat Polysaccharide Biosynthesis Protein SpsA, Chain A"/>
    <property type="match status" value="1"/>
</dbReference>
<proteinExistence type="inferred from homology"/>
<name>A0A382DH64_9ZZZZ</name>
<keyword evidence="4" id="KW-0808">Transferase</keyword>
<evidence type="ECO:0000256" key="1">
    <source>
        <dbReference type="ARBA" id="ARBA00004787"/>
    </source>
</evidence>
<keyword evidence="6" id="KW-0414">Isoprene biosynthesis</keyword>
<dbReference type="PROSITE" id="PS01295">
    <property type="entry name" value="ISPD"/>
    <property type="match status" value="1"/>
</dbReference>
<protein>
    <recommendedName>
        <fullName evidence="3">2-C-methyl-D-erythritol 4-phosphate cytidylyltransferase</fullName>
        <ecNumber evidence="3">2.7.7.60</ecNumber>
    </recommendedName>
</protein>
<keyword evidence="5" id="KW-0548">Nucleotidyltransferase</keyword>
<dbReference type="InterPro" id="IPR034683">
    <property type="entry name" value="IspD/TarI"/>
</dbReference>
<dbReference type="SUPFAM" id="SSF53448">
    <property type="entry name" value="Nucleotide-diphospho-sugar transferases"/>
    <property type="match status" value="1"/>
</dbReference>
<sequence length="232" mass="25364">MGSVIALIPAAGKGLRMKSDIEKPYLEIGGRPLLGHTLDAFDRCQEVDGYVLAVDPGRQDDCRRVVERFGYDRVWQIVPGGTTRQESVYLGLQALGQDVEIVIVHDAARPCVDSALITASVAQCRTDRAVLVAVPVKDTVKVVENGVVTHTPDRATLWLAQTPQTFDRSLLMKAHQQARSEGYIGTDDAALVERIGHSVHILSGDYENIKVTTPEDLDTAAQILSHRLVSEK</sequence>
<accession>A0A382DH64</accession>
<dbReference type="Pfam" id="PF01128">
    <property type="entry name" value="IspD"/>
    <property type="match status" value="1"/>
</dbReference>
<evidence type="ECO:0000256" key="4">
    <source>
        <dbReference type="ARBA" id="ARBA00022679"/>
    </source>
</evidence>
<evidence type="ECO:0000256" key="3">
    <source>
        <dbReference type="ARBA" id="ARBA00012526"/>
    </source>
</evidence>
<dbReference type="InterPro" id="IPR001228">
    <property type="entry name" value="IspD"/>
</dbReference>
<dbReference type="InterPro" id="IPR018294">
    <property type="entry name" value="ISPD_synthase_CS"/>
</dbReference>
<dbReference type="EMBL" id="UINC01039221">
    <property type="protein sequence ID" value="SVB37392.1"/>
    <property type="molecule type" value="Genomic_DNA"/>
</dbReference>
<comment type="similarity">
    <text evidence="2">Belongs to the IspD/TarI cytidylyltransferase family. IspD subfamily.</text>
</comment>
<dbReference type="GO" id="GO:0050518">
    <property type="term" value="F:2-C-methyl-D-erythritol 4-phosphate cytidylyltransferase activity"/>
    <property type="evidence" value="ECO:0007669"/>
    <property type="project" value="UniProtKB-EC"/>
</dbReference>
<dbReference type="PANTHER" id="PTHR32125">
    <property type="entry name" value="2-C-METHYL-D-ERYTHRITOL 4-PHOSPHATE CYTIDYLYLTRANSFERASE, CHLOROPLASTIC"/>
    <property type="match status" value="1"/>
</dbReference>
<dbReference type="AlphaFoldDB" id="A0A382DH64"/>
<dbReference type="PANTHER" id="PTHR32125:SF4">
    <property type="entry name" value="2-C-METHYL-D-ERYTHRITOL 4-PHOSPHATE CYTIDYLYLTRANSFERASE, CHLOROPLASTIC"/>
    <property type="match status" value="1"/>
</dbReference>
<gene>
    <name evidence="7" type="ORF">METZ01_LOCUS190246</name>
</gene>
<organism evidence="7">
    <name type="scientific">marine metagenome</name>
    <dbReference type="NCBI Taxonomy" id="408172"/>
    <lineage>
        <taxon>unclassified sequences</taxon>
        <taxon>metagenomes</taxon>
        <taxon>ecological metagenomes</taxon>
    </lineage>
</organism>
<dbReference type="InterPro" id="IPR050088">
    <property type="entry name" value="IspD/TarI_cytidylyltransf_bact"/>
</dbReference>
<dbReference type="FunFam" id="3.90.550.10:FF:000003">
    <property type="entry name" value="2-C-methyl-D-erythritol 4-phosphate cytidylyltransferase"/>
    <property type="match status" value="1"/>
</dbReference>
<dbReference type="UniPathway" id="UPA00056">
    <property type="reaction ID" value="UER00093"/>
</dbReference>
<dbReference type="HAMAP" id="MF_00108">
    <property type="entry name" value="IspD"/>
    <property type="match status" value="1"/>
</dbReference>
<dbReference type="NCBIfam" id="TIGR00453">
    <property type="entry name" value="ispD"/>
    <property type="match status" value="1"/>
</dbReference>
<evidence type="ECO:0000256" key="5">
    <source>
        <dbReference type="ARBA" id="ARBA00022695"/>
    </source>
</evidence>
<dbReference type="CDD" id="cd02516">
    <property type="entry name" value="CDP-ME_synthetase"/>
    <property type="match status" value="1"/>
</dbReference>
<evidence type="ECO:0000313" key="7">
    <source>
        <dbReference type="EMBL" id="SVB37392.1"/>
    </source>
</evidence>